<dbReference type="InterPro" id="IPR007492">
    <property type="entry name" value="LytTR_DNA-bd_dom"/>
</dbReference>
<evidence type="ECO:0000259" key="3">
    <source>
        <dbReference type="PROSITE" id="PS50930"/>
    </source>
</evidence>
<sequence>MVPAHAPWLVALSLLVAFQGSYVGLHLARQIGNARARSQRALITGSALTLALGIWTMHFVGMLALELPVAIDFLVLPTLISFLVCVLVVGFAVFAVGTLSPSRMHAALASLFMGGGIVTMHYLGMYALHTSAHMTHDPFFVAASVVIGIGASGTALWFGFGPGAKRSVLLSAVLMALAISAMHYTAMAGLRLQIHDAMSPADMPALSPGLLAIVVSVVAFVVSGLFLLTLVPSRAEVAVTGPVAVVTELAQEPAAESHPAPQHKTLPVEKDGRRLQLDIARLVAVQAQAHYTSLFDGELSWFCPLPISEVEAQLDPTVFARVHRSHIVNLDRIAAIKKTADSDIVAMMAKIPYQAPVSRSRRSWLKQRLDGRETAA</sequence>
<organism evidence="4 5">
    <name type="scientific">Dongia rigui</name>
    <dbReference type="NCBI Taxonomy" id="940149"/>
    <lineage>
        <taxon>Bacteria</taxon>
        <taxon>Pseudomonadati</taxon>
        <taxon>Pseudomonadota</taxon>
        <taxon>Alphaproteobacteria</taxon>
        <taxon>Rhodospirillales</taxon>
        <taxon>Dongiaceae</taxon>
        <taxon>Dongia</taxon>
    </lineage>
</organism>
<keyword evidence="5" id="KW-1185">Reference proteome</keyword>
<evidence type="ECO:0000259" key="2">
    <source>
        <dbReference type="PROSITE" id="PS50924"/>
    </source>
</evidence>
<feature type="domain" description="HTH LytTR-type" evidence="3">
    <location>
        <begin position="266"/>
        <end position="371"/>
    </location>
</feature>
<evidence type="ECO:0000313" key="5">
    <source>
        <dbReference type="Proteomes" id="UP001271769"/>
    </source>
</evidence>
<name>A0ABU5E335_9PROT</name>
<dbReference type="Proteomes" id="UP001271769">
    <property type="component" value="Unassembled WGS sequence"/>
</dbReference>
<reference evidence="4 5" key="1">
    <citation type="journal article" date="2013" name="Antonie Van Leeuwenhoek">
        <title>Dongia rigui sp. nov., isolated from freshwater of a large wetland in Korea.</title>
        <authorList>
            <person name="Baik K.S."/>
            <person name="Hwang Y.M."/>
            <person name="Choi J.S."/>
            <person name="Kwon J."/>
            <person name="Seong C.N."/>
        </authorList>
    </citation>
    <scope>NUCLEOTIDE SEQUENCE [LARGE SCALE GENOMIC DNA]</scope>
    <source>
        <strain evidence="4 5">04SU4-P</strain>
    </source>
</reference>
<dbReference type="Pfam" id="PF03707">
    <property type="entry name" value="MHYT"/>
    <property type="match status" value="3"/>
</dbReference>
<dbReference type="SMART" id="SM00850">
    <property type="entry name" value="LytTR"/>
    <property type="match status" value="1"/>
</dbReference>
<proteinExistence type="predicted"/>
<keyword evidence="1" id="KW-0812">Transmembrane</keyword>
<dbReference type="PROSITE" id="PS50930">
    <property type="entry name" value="HTH_LYTTR"/>
    <property type="match status" value="1"/>
</dbReference>
<keyword evidence="1" id="KW-0472">Membrane</keyword>
<dbReference type="InterPro" id="IPR005330">
    <property type="entry name" value="MHYT_dom"/>
</dbReference>
<dbReference type="InterPro" id="IPR012073">
    <property type="entry name" value="LytTR_MHYT"/>
</dbReference>
<accession>A0ABU5E335</accession>
<feature type="transmembrane region" description="Helical" evidence="1">
    <location>
        <begin position="6"/>
        <end position="28"/>
    </location>
</feature>
<keyword evidence="1" id="KW-1133">Transmembrane helix</keyword>
<dbReference type="RefSeq" id="WP_320502064.1">
    <property type="nucleotide sequence ID" value="NZ_JAXCLX010000003.1"/>
</dbReference>
<dbReference type="PIRSF" id="PIRSF036615">
    <property type="entry name" value="MHYT_LytTR"/>
    <property type="match status" value="1"/>
</dbReference>
<feature type="transmembrane region" description="Helical" evidence="1">
    <location>
        <begin position="108"/>
        <end position="127"/>
    </location>
</feature>
<feature type="transmembrane region" description="Helical" evidence="1">
    <location>
        <begin position="139"/>
        <end position="160"/>
    </location>
</feature>
<comment type="caution">
    <text evidence="4">The sequence shown here is derived from an EMBL/GenBank/DDBJ whole genome shotgun (WGS) entry which is preliminary data.</text>
</comment>
<dbReference type="Gene3D" id="2.40.50.1020">
    <property type="entry name" value="LytTr DNA-binding domain"/>
    <property type="match status" value="1"/>
</dbReference>
<feature type="domain" description="MHYT" evidence="2">
    <location>
        <begin position="5"/>
        <end position="193"/>
    </location>
</feature>
<feature type="transmembrane region" description="Helical" evidence="1">
    <location>
        <begin position="210"/>
        <end position="231"/>
    </location>
</feature>
<dbReference type="Pfam" id="PF04397">
    <property type="entry name" value="LytTR"/>
    <property type="match status" value="1"/>
</dbReference>
<dbReference type="PROSITE" id="PS50924">
    <property type="entry name" value="MHYT"/>
    <property type="match status" value="1"/>
</dbReference>
<dbReference type="PANTHER" id="PTHR35152:SF1">
    <property type="entry name" value="DOMAIN SIGNALLING PROTEIN, PUTATIVE (AFU_ORTHOLOGUE AFUA_5G11310)-RELATED"/>
    <property type="match status" value="1"/>
</dbReference>
<evidence type="ECO:0000256" key="1">
    <source>
        <dbReference type="PROSITE-ProRule" id="PRU00244"/>
    </source>
</evidence>
<protein>
    <submittedName>
        <fullName evidence="4">MHYT domain-containing protein</fullName>
    </submittedName>
</protein>
<feature type="transmembrane region" description="Helical" evidence="1">
    <location>
        <begin position="73"/>
        <end position="96"/>
    </location>
</feature>
<dbReference type="PANTHER" id="PTHR35152">
    <property type="entry name" value="DOMAIN SIGNALLING PROTEIN, PUTATIVE (AFU_ORTHOLOGUE AFUA_5G11310)-RELATED"/>
    <property type="match status" value="1"/>
</dbReference>
<feature type="transmembrane region" description="Helical" evidence="1">
    <location>
        <begin position="167"/>
        <end position="190"/>
    </location>
</feature>
<dbReference type="EMBL" id="JAXCLX010000003">
    <property type="protein sequence ID" value="MDY0873590.1"/>
    <property type="molecule type" value="Genomic_DNA"/>
</dbReference>
<feature type="transmembrane region" description="Helical" evidence="1">
    <location>
        <begin position="40"/>
        <end position="61"/>
    </location>
</feature>
<gene>
    <name evidence="4" type="ORF">SMD31_16740</name>
</gene>
<evidence type="ECO:0000313" key="4">
    <source>
        <dbReference type="EMBL" id="MDY0873590.1"/>
    </source>
</evidence>